<feature type="transmembrane region" description="Helical" evidence="7">
    <location>
        <begin position="612"/>
        <end position="629"/>
    </location>
</feature>
<evidence type="ECO:0000256" key="4">
    <source>
        <dbReference type="ARBA" id="ARBA00022692"/>
    </source>
</evidence>
<feature type="transmembrane region" description="Helical" evidence="7">
    <location>
        <begin position="695"/>
        <end position="717"/>
    </location>
</feature>
<dbReference type="AlphaFoldDB" id="A0A077ZJJ7"/>
<name>A0A077ZJJ7_TRITR</name>
<evidence type="ECO:0000256" key="6">
    <source>
        <dbReference type="ARBA" id="ARBA00023136"/>
    </source>
</evidence>
<dbReference type="InterPro" id="IPR040177">
    <property type="entry name" value="SLC30A9"/>
</dbReference>
<evidence type="ECO:0000256" key="5">
    <source>
        <dbReference type="ARBA" id="ARBA00022989"/>
    </source>
</evidence>
<dbReference type="STRING" id="36087.A0A077ZJJ7"/>
<evidence type="ECO:0000313" key="10">
    <source>
        <dbReference type="Proteomes" id="UP000030665"/>
    </source>
</evidence>
<reference evidence="9" key="2">
    <citation type="submission" date="2014-03" db="EMBL/GenBank/DDBJ databases">
        <title>The whipworm genome and dual-species transcriptomics of an intimate host-pathogen interaction.</title>
        <authorList>
            <person name="Foth B.J."/>
            <person name="Tsai I.J."/>
            <person name="Reid A.J."/>
            <person name="Bancroft A.J."/>
            <person name="Nichol S."/>
            <person name="Tracey A."/>
            <person name="Holroyd N."/>
            <person name="Cotton J.A."/>
            <person name="Stanley E.J."/>
            <person name="Zarowiecki M."/>
            <person name="Liu J.Z."/>
            <person name="Huckvale T."/>
            <person name="Cooper P.J."/>
            <person name="Grencis R.K."/>
            <person name="Berriman M."/>
        </authorList>
    </citation>
    <scope>NUCLEOTIDE SEQUENCE [LARGE SCALE GENOMIC DNA]</scope>
</reference>
<dbReference type="InterPro" id="IPR003583">
    <property type="entry name" value="Hlx-hairpin-Hlx_DNA-bd_motif"/>
</dbReference>
<evidence type="ECO:0000259" key="8">
    <source>
        <dbReference type="SMART" id="SM00278"/>
    </source>
</evidence>
<dbReference type="Gene3D" id="1.20.1510.10">
    <property type="entry name" value="Cation efflux protein transmembrane domain"/>
    <property type="match status" value="1"/>
</dbReference>
<dbReference type="InterPro" id="IPR027469">
    <property type="entry name" value="Cation_efflux_TMD_sf"/>
</dbReference>
<dbReference type="Pfam" id="PF01545">
    <property type="entry name" value="Cation_efflux"/>
    <property type="match status" value="1"/>
</dbReference>
<dbReference type="EMBL" id="HG806780">
    <property type="protein sequence ID" value="CDW59909.1"/>
    <property type="molecule type" value="Genomic_DNA"/>
</dbReference>
<gene>
    <name evidence="9" type="ORF">TTRE_0000825401</name>
</gene>
<evidence type="ECO:0000256" key="2">
    <source>
        <dbReference type="ARBA" id="ARBA00008873"/>
    </source>
</evidence>
<comment type="similarity">
    <text evidence="2">Belongs to the cation diffusion facilitator (CDF) transporter (TC 2.A.4) family. SLC30A subfamily.</text>
</comment>
<keyword evidence="10" id="KW-1185">Reference proteome</keyword>
<comment type="subcellular location">
    <subcellularLocation>
        <location evidence="1">Membrane</location>
        <topology evidence="1">Multi-pass membrane protein</topology>
    </subcellularLocation>
</comment>
<reference evidence="9" key="1">
    <citation type="submission" date="2014-01" db="EMBL/GenBank/DDBJ databases">
        <authorList>
            <person name="Aslett M."/>
        </authorList>
    </citation>
    <scope>NUCLEOTIDE SEQUENCE</scope>
</reference>
<dbReference type="GO" id="GO:0008324">
    <property type="term" value="F:monoatomic cation transmembrane transporter activity"/>
    <property type="evidence" value="ECO:0007669"/>
    <property type="project" value="InterPro"/>
</dbReference>
<feature type="transmembrane region" description="Helical" evidence="7">
    <location>
        <begin position="649"/>
        <end position="670"/>
    </location>
</feature>
<keyword evidence="6 7" id="KW-0472">Membrane</keyword>
<dbReference type="InterPro" id="IPR025404">
    <property type="entry name" value="DUF4130"/>
</dbReference>
<dbReference type="NCBIfam" id="TIGR03916">
    <property type="entry name" value="rSAM_link_UDG"/>
    <property type="match status" value="1"/>
</dbReference>
<accession>A0A077ZJJ7</accession>
<dbReference type="InterPro" id="IPR058533">
    <property type="entry name" value="Cation_efflux_TM"/>
</dbReference>
<keyword evidence="4 7" id="KW-0812">Transmembrane</keyword>
<dbReference type="SUPFAM" id="SSF47781">
    <property type="entry name" value="RuvA domain 2-like"/>
    <property type="match status" value="1"/>
</dbReference>
<dbReference type="Proteomes" id="UP000030665">
    <property type="component" value="Unassembled WGS sequence"/>
</dbReference>
<feature type="domain" description="Helix-hairpin-helix DNA-binding motif class 1" evidence="8">
    <location>
        <begin position="238"/>
        <end position="257"/>
    </location>
</feature>
<dbReference type="Pfam" id="PF12836">
    <property type="entry name" value="HHH_3"/>
    <property type="match status" value="1"/>
</dbReference>
<dbReference type="InterPro" id="IPR010994">
    <property type="entry name" value="RuvA_2-like"/>
</dbReference>
<protein>
    <submittedName>
        <fullName evidence="9">DUF4130 and Cation efflux and HHH 3 domain contai ning protein</fullName>
    </submittedName>
</protein>
<dbReference type="PANTHER" id="PTHR13414">
    <property type="entry name" value="HUEL-CATION TRANSPORTER"/>
    <property type="match status" value="1"/>
</dbReference>
<dbReference type="NCBIfam" id="TIGR01297">
    <property type="entry name" value="CDF"/>
    <property type="match status" value="1"/>
</dbReference>
<evidence type="ECO:0000256" key="1">
    <source>
        <dbReference type="ARBA" id="ARBA00004141"/>
    </source>
</evidence>
<keyword evidence="5 7" id="KW-1133">Transmembrane helix</keyword>
<dbReference type="GO" id="GO:0006829">
    <property type="term" value="P:zinc ion transport"/>
    <property type="evidence" value="ECO:0007669"/>
    <property type="project" value="InterPro"/>
</dbReference>
<evidence type="ECO:0000256" key="7">
    <source>
        <dbReference type="SAM" id="Phobius"/>
    </source>
</evidence>
<dbReference type="SMART" id="SM00278">
    <property type="entry name" value="HhH1"/>
    <property type="match status" value="1"/>
</dbReference>
<proteinExistence type="inferred from homology"/>
<evidence type="ECO:0000256" key="3">
    <source>
        <dbReference type="ARBA" id="ARBA00022448"/>
    </source>
</evidence>
<dbReference type="Gene3D" id="1.10.150.320">
    <property type="entry name" value="Photosystem II 12 kDa extrinsic protein"/>
    <property type="match status" value="1"/>
</dbReference>
<sequence length="851" mass="97619">MDFYMRNYIEGLFLSSAIIKNPDYTCELLIKTLKILREEKGFRGYIHVKAIPGADEKLIEELGFLADRMSVNVELPSRESLKLLAPDKDPFDLYKPMKQITTVKKEQEFLPAVRRGPSFVPAGQSTQMIIGASPESDRSIVKISENLYQKYQLKRVYYSAYIPVNQDNLLPAVTTEPPLLREHRLYQADWLLRFYKFTADEILSEDRPNFNLYLDPKANWAVQNYQRFPVDVQTASYDQLLRVPGIGPKSAQNIVKARKYYRLHLTDLKKLGIVIKRAQYFIACNHETPAGLIKDPEWIITSLISSKQYEVLKKHNTQSTSEQLTLFDVERFEHAKSFMTVVDRSFREKQFPVMILTPETAVESLFFAEWIETNLERGEKIYRRLRQRLRPENFLFIQNGFYATLEGKERYLLDAIEIALQTKDLLENHLGHPSILALRKSIRTMLGENHLLTGFVRFEYVGDVLFSKINPKHYVMPYLCPHFAERYPQEKLMIYDETHELLGIIDRGDIHLMEHTSCPEFAEARGIRKRVNHMEEKKMHGSMAVLAALLANVLVAVSKFVGYMLSGSAAMMNESIHSVVDCSNQILLLFGDRRAARGQSELHQFGEGRAKYFFSTIVATMLFFGGGALGIWEAVEKLFHPSHEVTNPLIVLGILVFGILVEGSSLKIAIKEIHELNTEKLPLFKFLHESRHSEILIIFTEDFCAVIGLVLAIIGTLLTMLTGNPMFDALSGLLIGMMLMFASIFLAREFYSLIIGESVSKNDLVKIQNAFKRDEVKKLIDIKTVHLGPTEVMIAAKIDIADSYEGISYDVVNQIERVIRKALPDKKAYIYIETDEFDPDYDRKRQTQSDT</sequence>
<dbReference type="InterPro" id="IPR002524">
    <property type="entry name" value="Cation_efflux"/>
</dbReference>
<dbReference type="OrthoDB" id="10070173at2759"/>
<dbReference type="PANTHER" id="PTHR13414:SF9">
    <property type="entry name" value="PROTON-COUPLED ZINC ANTIPORTER SLC30A9, MITOCHONDRIAL"/>
    <property type="match status" value="1"/>
</dbReference>
<feature type="transmembrane region" description="Helical" evidence="7">
    <location>
        <begin position="543"/>
        <end position="565"/>
    </location>
</feature>
<organism evidence="9 10">
    <name type="scientific">Trichuris trichiura</name>
    <name type="common">Whipworm</name>
    <name type="synonym">Trichocephalus trichiurus</name>
    <dbReference type="NCBI Taxonomy" id="36087"/>
    <lineage>
        <taxon>Eukaryota</taxon>
        <taxon>Metazoa</taxon>
        <taxon>Ecdysozoa</taxon>
        <taxon>Nematoda</taxon>
        <taxon>Enoplea</taxon>
        <taxon>Dorylaimia</taxon>
        <taxon>Trichinellida</taxon>
        <taxon>Trichuridae</taxon>
        <taxon>Trichuris</taxon>
    </lineage>
</organism>
<dbReference type="Pfam" id="PF13566">
    <property type="entry name" value="DUF4130"/>
    <property type="match status" value="1"/>
</dbReference>
<dbReference type="InterPro" id="IPR023874">
    <property type="entry name" value="DNA_rSAM_put"/>
</dbReference>
<keyword evidence="3" id="KW-0813">Transport</keyword>
<dbReference type="GO" id="GO:0006281">
    <property type="term" value="P:DNA repair"/>
    <property type="evidence" value="ECO:0007669"/>
    <property type="project" value="InterPro"/>
</dbReference>
<dbReference type="GO" id="GO:0016020">
    <property type="term" value="C:membrane"/>
    <property type="evidence" value="ECO:0007669"/>
    <property type="project" value="UniProtKB-SubCell"/>
</dbReference>
<feature type="transmembrane region" description="Helical" evidence="7">
    <location>
        <begin position="729"/>
        <end position="747"/>
    </location>
</feature>
<dbReference type="GO" id="GO:0003677">
    <property type="term" value="F:DNA binding"/>
    <property type="evidence" value="ECO:0007669"/>
    <property type="project" value="InterPro"/>
</dbReference>
<evidence type="ECO:0000313" key="9">
    <source>
        <dbReference type="EMBL" id="CDW59909.1"/>
    </source>
</evidence>
<dbReference type="SUPFAM" id="SSF161111">
    <property type="entry name" value="Cation efflux protein transmembrane domain-like"/>
    <property type="match status" value="1"/>
</dbReference>